<gene>
    <name evidence="2" type="ORF">KGQ19_39595</name>
</gene>
<dbReference type="InterPro" id="IPR036390">
    <property type="entry name" value="WH_DNA-bd_sf"/>
</dbReference>
<dbReference type="EMBL" id="JAAFYZ010000223">
    <property type="protein sequence ID" value="MBS2552975.1"/>
    <property type="molecule type" value="Genomic_DNA"/>
</dbReference>
<reference evidence="2 3" key="1">
    <citation type="submission" date="2020-02" db="EMBL/GenBank/DDBJ databases">
        <title>Acidophilic actinobacteria isolated from forest soil.</title>
        <authorList>
            <person name="Golinska P."/>
        </authorList>
    </citation>
    <scope>NUCLEOTIDE SEQUENCE [LARGE SCALE GENOMIC DNA]</scope>
    <source>
        <strain evidence="2 3">NL8</strain>
    </source>
</reference>
<dbReference type="PROSITE" id="PS50995">
    <property type="entry name" value="HTH_MARR_2"/>
    <property type="match status" value="1"/>
</dbReference>
<dbReference type="PANTHER" id="PTHR33164:SF57">
    <property type="entry name" value="MARR-FAMILY TRANSCRIPTIONAL REGULATOR"/>
    <property type="match status" value="1"/>
</dbReference>
<dbReference type="SUPFAM" id="SSF46785">
    <property type="entry name" value="Winged helix' DNA-binding domain"/>
    <property type="match status" value="1"/>
</dbReference>
<name>A0ABS5L4E3_9ACTN</name>
<sequence>MDDAPLPDDLATLWYLVRRVAGLMDRTGEALFQHEIGISLAQFLVLSVVDAHPGPLNQQTVADRLGLTKGTVSRQIDNAVAAGLMSVQAAAHNRRENVVSLTPAGTALVRRGDAAFEREKAALLPDAEPGDVQAAIRVLAAMNGALDPSAALPGRQRQ</sequence>
<dbReference type="InterPro" id="IPR036388">
    <property type="entry name" value="WH-like_DNA-bd_sf"/>
</dbReference>
<dbReference type="InterPro" id="IPR000835">
    <property type="entry name" value="HTH_MarR-typ"/>
</dbReference>
<evidence type="ECO:0000313" key="3">
    <source>
        <dbReference type="Proteomes" id="UP000730482"/>
    </source>
</evidence>
<feature type="domain" description="HTH marR-type" evidence="1">
    <location>
        <begin position="10"/>
        <end position="144"/>
    </location>
</feature>
<keyword evidence="3" id="KW-1185">Reference proteome</keyword>
<dbReference type="PANTHER" id="PTHR33164">
    <property type="entry name" value="TRANSCRIPTIONAL REGULATOR, MARR FAMILY"/>
    <property type="match status" value="1"/>
</dbReference>
<comment type="caution">
    <text evidence="2">The sequence shown here is derived from an EMBL/GenBank/DDBJ whole genome shotgun (WGS) entry which is preliminary data.</text>
</comment>
<dbReference type="RefSeq" id="WP_212019076.1">
    <property type="nucleotide sequence ID" value="NZ_JAAFYZ010000223.1"/>
</dbReference>
<dbReference type="Gene3D" id="1.10.10.10">
    <property type="entry name" value="Winged helix-like DNA-binding domain superfamily/Winged helix DNA-binding domain"/>
    <property type="match status" value="1"/>
</dbReference>
<evidence type="ECO:0000259" key="1">
    <source>
        <dbReference type="PROSITE" id="PS50995"/>
    </source>
</evidence>
<dbReference type="Pfam" id="PF12802">
    <property type="entry name" value="MarR_2"/>
    <property type="match status" value="1"/>
</dbReference>
<accession>A0ABS5L4E3</accession>
<dbReference type="SMART" id="SM00347">
    <property type="entry name" value="HTH_MARR"/>
    <property type="match status" value="1"/>
</dbReference>
<proteinExistence type="predicted"/>
<organism evidence="2 3">
    <name type="scientific">Catenulispora pinistramenti</name>
    <dbReference type="NCBI Taxonomy" id="2705254"/>
    <lineage>
        <taxon>Bacteria</taxon>
        <taxon>Bacillati</taxon>
        <taxon>Actinomycetota</taxon>
        <taxon>Actinomycetes</taxon>
        <taxon>Catenulisporales</taxon>
        <taxon>Catenulisporaceae</taxon>
        <taxon>Catenulispora</taxon>
    </lineage>
</organism>
<evidence type="ECO:0000313" key="2">
    <source>
        <dbReference type="EMBL" id="MBS2552975.1"/>
    </source>
</evidence>
<dbReference type="Proteomes" id="UP000730482">
    <property type="component" value="Unassembled WGS sequence"/>
</dbReference>
<protein>
    <submittedName>
        <fullName evidence="2">Winged helix-turn-helix transcriptional regulator</fullName>
    </submittedName>
</protein>
<dbReference type="InterPro" id="IPR039422">
    <property type="entry name" value="MarR/SlyA-like"/>
</dbReference>